<dbReference type="InterPro" id="IPR013719">
    <property type="entry name" value="RTT106/SPT16-like_middle_dom"/>
</dbReference>
<dbReference type="GO" id="GO:0003677">
    <property type="term" value="F:DNA binding"/>
    <property type="evidence" value="ECO:0007669"/>
    <property type="project" value="InterPro"/>
</dbReference>
<comment type="subcellular location">
    <subcellularLocation>
        <location evidence="9">Nucleus</location>
    </subcellularLocation>
    <subcellularLocation>
        <location evidence="9">Chromosome</location>
    </subcellularLocation>
</comment>
<dbReference type="GO" id="GO:0006260">
    <property type="term" value="P:DNA replication"/>
    <property type="evidence" value="ECO:0007669"/>
    <property type="project" value="UniProtKB-KW"/>
</dbReference>
<evidence type="ECO:0000256" key="3">
    <source>
        <dbReference type="ARBA" id="ARBA00022705"/>
    </source>
</evidence>
<sequence>MEAPAASILQFQNISLGGKVAGSSGIMKINASGIGWKSKAGKSVAIMGTDLVKAEWIPIGKSFQLKLTVKGGSNFKFNGFQQANHNELKSFFDANFKLDLTRLEYNTSGRNWGDIDVRGPGMMFQVGDGPAFEVPFTDVAQCVLQKNEVTLEFHQDDTSASVDSESLVELRLYFPPDGDMDADEFHKLVLDKADVVSTTGGGLATFPQIPTYDYKIMYSSISHIFELPKPDDRHVCFMISLDPPIRQGGTRYPHLVLQFDKAAKIDLQVALKEMEGKLPKESRLEEEMSGKVYKVFRRVVRELTQKKITVPGTYLSHHQAPAVKCSVKANDGYLYPMDRCFIFIHKPPTYIRYSDITVVEFARVSSEKQGDIQGGSRTFDLVVYTKGGNDVQFTGMQRTEFKALVNFIQSKGIKIKRISHMEAGADTSGAEADLVASSGAVDDGSSSEDDDFIAKDEMEPDEE</sequence>
<protein>
    <recommendedName>
        <fullName evidence="9">FACT complex subunit SSRP1</fullName>
    </recommendedName>
</protein>
<dbReference type="SMART" id="SM01287">
    <property type="entry name" value="Rtt106"/>
    <property type="match status" value="1"/>
</dbReference>
<dbReference type="STRING" id="1257118.L8GU53"/>
<dbReference type="Pfam" id="PF21103">
    <property type="entry name" value="PH1_SSRP1-like"/>
    <property type="match status" value="1"/>
</dbReference>
<dbReference type="FunFam" id="2.30.29.150:FF:000001">
    <property type="entry name" value="Fact complex subunit ssrp1"/>
    <property type="match status" value="1"/>
</dbReference>
<comment type="similarity">
    <text evidence="1 9">Belongs to the SSRP1 family.</text>
</comment>
<dbReference type="EMBL" id="KB008026">
    <property type="protein sequence ID" value="ELR15616.1"/>
    <property type="molecule type" value="Genomic_DNA"/>
</dbReference>
<evidence type="ECO:0000256" key="8">
    <source>
        <dbReference type="ARBA" id="ARBA00023242"/>
    </source>
</evidence>
<dbReference type="PANTHER" id="PTHR45849">
    <property type="entry name" value="FACT COMPLEX SUBUNIT SSRP1"/>
    <property type="match status" value="1"/>
</dbReference>
<evidence type="ECO:0000256" key="6">
    <source>
        <dbReference type="ARBA" id="ARBA00023163"/>
    </source>
</evidence>
<dbReference type="GO" id="GO:0035101">
    <property type="term" value="C:FACT complex"/>
    <property type="evidence" value="ECO:0007669"/>
    <property type="project" value="TreeGrafter"/>
</dbReference>
<proteinExistence type="inferred from homology"/>
<keyword evidence="5 9" id="KW-0805">Transcription regulation</keyword>
<evidence type="ECO:0000256" key="4">
    <source>
        <dbReference type="ARBA" id="ARBA00022763"/>
    </source>
</evidence>
<dbReference type="VEuPathDB" id="AmoebaDB:ACA1_164980"/>
<evidence type="ECO:0000256" key="5">
    <source>
        <dbReference type="ARBA" id="ARBA00023015"/>
    </source>
</evidence>
<dbReference type="Pfam" id="PF03531">
    <property type="entry name" value="SSrecog"/>
    <property type="match status" value="1"/>
</dbReference>
<dbReference type="InterPro" id="IPR000969">
    <property type="entry name" value="SSRP1/POB3"/>
</dbReference>
<feature type="domain" description="Histone chaperone RTT106/FACT complex subunit SPT16-like middle" evidence="11">
    <location>
        <begin position="320"/>
        <end position="418"/>
    </location>
</feature>
<dbReference type="InterPro" id="IPR024954">
    <property type="entry name" value="SSRP1_DD"/>
</dbReference>
<dbReference type="InterPro" id="IPR050454">
    <property type="entry name" value="RTT106/SSRP1_HistChap/FACT"/>
</dbReference>
<dbReference type="InterPro" id="IPR048993">
    <property type="entry name" value="SSRP1-like_PH1"/>
</dbReference>
<keyword evidence="7 9" id="KW-0234">DNA repair</keyword>
<keyword evidence="8 9" id="KW-0539">Nucleus</keyword>
<organism evidence="12 13">
    <name type="scientific">Acanthamoeba castellanii (strain ATCC 30010 / Neff)</name>
    <dbReference type="NCBI Taxonomy" id="1257118"/>
    <lineage>
        <taxon>Eukaryota</taxon>
        <taxon>Amoebozoa</taxon>
        <taxon>Discosea</taxon>
        <taxon>Longamoebia</taxon>
        <taxon>Centramoebida</taxon>
        <taxon>Acanthamoebidae</taxon>
        <taxon>Acanthamoeba</taxon>
    </lineage>
</organism>
<feature type="compositionally biased region" description="Low complexity" evidence="10">
    <location>
        <begin position="435"/>
        <end position="444"/>
    </location>
</feature>
<gene>
    <name evidence="12" type="ORF">ACA1_164980</name>
</gene>
<dbReference type="OrthoDB" id="498543at2759"/>
<comment type="function">
    <text evidence="9">Component of the FACT complex, a general chromatin factor that acts to reorganize nucleosomes. The FACT complex is involved in multiple processes that require DNA as a template such as mRNA elongation, DNA replication and DNA repair. During transcription elongation the FACT complex acts as a histone chaperone that both destabilizes and restores nucleosomal structure. It facilitates the passage of RNA polymerase II and transcription by promoting the dissociation of one histone H2A-H2B dimer from the nucleosome, then subsequently promotes the reestablishment of the nucleosome following the passage of RNA polymerase II.</text>
</comment>
<dbReference type="KEGG" id="acan:ACA1_164980"/>
<dbReference type="AlphaFoldDB" id="L8GU53"/>
<keyword evidence="2 9" id="KW-0158">Chromosome</keyword>
<feature type="non-terminal residue" evidence="12">
    <location>
        <position position="463"/>
    </location>
</feature>
<dbReference type="InterPro" id="IPR011993">
    <property type="entry name" value="PH-like_dom_sf"/>
</dbReference>
<feature type="region of interest" description="Disordered" evidence="10">
    <location>
        <begin position="434"/>
        <end position="463"/>
    </location>
</feature>
<keyword evidence="13" id="KW-1185">Reference proteome</keyword>
<accession>L8GU53</accession>
<keyword evidence="3 9" id="KW-0235">DNA replication</keyword>
<evidence type="ECO:0000256" key="1">
    <source>
        <dbReference type="ARBA" id="ARBA00010060"/>
    </source>
</evidence>
<dbReference type="InterPro" id="IPR038167">
    <property type="entry name" value="SSRP1_sf"/>
</dbReference>
<reference evidence="12 13" key="1">
    <citation type="journal article" date="2013" name="Genome Biol.">
        <title>Genome of Acanthamoeba castellanii highlights extensive lateral gene transfer and early evolution of tyrosine kinase signaling.</title>
        <authorList>
            <person name="Clarke M."/>
            <person name="Lohan A.J."/>
            <person name="Liu B."/>
            <person name="Lagkouvardos I."/>
            <person name="Roy S."/>
            <person name="Zafar N."/>
            <person name="Bertelli C."/>
            <person name="Schilde C."/>
            <person name="Kianianmomeni A."/>
            <person name="Burglin T.R."/>
            <person name="Frech C."/>
            <person name="Turcotte B."/>
            <person name="Kopec K.O."/>
            <person name="Synnott J.M."/>
            <person name="Choo C."/>
            <person name="Paponov I."/>
            <person name="Finkler A."/>
            <person name="Soon Heng Tan C."/>
            <person name="Hutchins A.P."/>
            <person name="Weinmeier T."/>
            <person name="Rattei T."/>
            <person name="Chu J.S."/>
            <person name="Gimenez G."/>
            <person name="Irimia M."/>
            <person name="Rigden D.J."/>
            <person name="Fitzpatrick D.A."/>
            <person name="Lorenzo-Morales J."/>
            <person name="Bateman A."/>
            <person name="Chiu C.H."/>
            <person name="Tang P."/>
            <person name="Hegemann P."/>
            <person name="Fromm H."/>
            <person name="Raoult D."/>
            <person name="Greub G."/>
            <person name="Miranda-Saavedra D."/>
            <person name="Chen N."/>
            <person name="Nash P."/>
            <person name="Ginger M.L."/>
            <person name="Horn M."/>
            <person name="Schaap P."/>
            <person name="Caler L."/>
            <person name="Loftus B."/>
        </authorList>
    </citation>
    <scope>NUCLEOTIDE SEQUENCE [LARGE SCALE GENOMIC DNA]</scope>
    <source>
        <strain evidence="12 13">Neff</strain>
    </source>
</reference>
<dbReference type="RefSeq" id="XP_004337629.1">
    <property type="nucleotide sequence ID" value="XM_004337581.1"/>
</dbReference>
<dbReference type="SUPFAM" id="SSF50729">
    <property type="entry name" value="PH domain-like"/>
    <property type="match status" value="1"/>
</dbReference>
<name>L8GU53_ACACF</name>
<evidence type="ECO:0000256" key="9">
    <source>
        <dbReference type="RuleBase" id="RU364013"/>
    </source>
</evidence>
<dbReference type="InterPro" id="IPR035417">
    <property type="entry name" value="SSRP1/POB3_N"/>
</dbReference>
<dbReference type="PANTHER" id="PTHR45849:SF1">
    <property type="entry name" value="FACT COMPLEX SUBUNIT SSRP1"/>
    <property type="match status" value="1"/>
</dbReference>
<dbReference type="GO" id="GO:0006281">
    <property type="term" value="P:DNA repair"/>
    <property type="evidence" value="ECO:0007669"/>
    <property type="project" value="UniProtKB-KW"/>
</dbReference>
<keyword evidence="4 9" id="KW-0227">DNA damage</keyword>
<dbReference type="GO" id="GO:0042393">
    <property type="term" value="F:histone binding"/>
    <property type="evidence" value="ECO:0007669"/>
    <property type="project" value="TreeGrafter"/>
</dbReference>
<dbReference type="Gene3D" id="2.30.29.150">
    <property type="match status" value="1"/>
</dbReference>
<evidence type="ECO:0000256" key="2">
    <source>
        <dbReference type="ARBA" id="ARBA00022454"/>
    </source>
</evidence>
<evidence type="ECO:0000256" key="7">
    <source>
        <dbReference type="ARBA" id="ARBA00023204"/>
    </source>
</evidence>
<dbReference type="Gene3D" id="2.30.29.220">
    <property type="entry name" value="Structure-specific recognition protein (SSRP1)"/>
    <property type="match status" value="1"/>
</dbReference>
<dbReference type="CDD" id="cd13230">
    <property type="entry name" value="PH1_SSRP1-like"/>
    <property type="match status" value="1"/>
</dbReference>
<dbReference type="Gene3D" id="2.30.29.30">
    <property type="entry name" value="Pleckstrin-homology domain (PH domain)/Phosphotyrosine-binding domain (PTB)"/>
    <property type="match status" value="2"/>
</dbReference>
<evidence type="ECO:0000313" key="13">
    <source>
        <dbReference type="Proteomes" id="UP000011083"/>
    </source>
</evidence>
<dbReference type="Proteomes" id="UP000011083">
    <property type="component" value="Unassembled WGS sequence"/>
</dbReference>
<dbReference type="GeneID" id="14916249"/>
<dbReference type="CDD" id="cd13231">
    <property type="entry name" value="PH2_SSRP1-like"/>
    <property type="match status" value="1"/>
</dbReference>
<dbReference type="OMA" id="KNEHGIT"/>
<dbReference type="Pfam" id="PF17292">
    <property type="entry name" value="POB3_N"/>
    <property type="match status" value="1"/>
</dbReference>
<evidence type="ECO:0000259" key="11">
    <source>
        <dbReference type="SMART" id="SM01287"/>
    </source>
</evidence>
<evidence type="ECO:0000313" key="12">
    <source>
        <dbReference type="EMBL" id="ELR15616.1"/>
    </source>
</evidence>
<evidence type="ECO:0000256" key="10">
    <source>
        <dbReference type="SAM" id="MobiDB-lite"/>
    </source>
</evidence>
<dbReference type="PRINTS" id="PR00887">
    <property type="entry name" value="SSRCOGNITION"/>
</dbReference>
<keyword evidence="6 9" id="KW-0804">Transcription</keyword>
<dbReference type="GO" id="GO:0031491">
    <property type="term" value="F:nucleosome binding"/>
    <property type="evidence" value="ECO:0007669"/>
    <property type="project" value="TreeGrafter"/>
</dbReference>
<dbReference type="Pfam" id="PF08512">
    <property type="entry name" value="Rttp106-like_middle"/>
    <property type="match status" value="1"/>
</dbReference>